<feature type="domain" description="Gnk2-homologous" evidence="13">
    <location>
        <begin position="38"/>
        <end position="139"/>
    </location>
</feature>
<accession>A0AAU9NGS0</accession>
<keyword evidence="10" id="KW-0812">Transmembrane</keyword>
<feature type="binding site" evidence="9">
    <location>
        <position position="365"/>
    </location>
    <ligand>
        <name>ATP</name>
        <dbReference type="ChEBI" id="CHEBI:30616"/>
    </ligand>
</feature>
<dbReference type="PROSITE" id="PS00107">
    <property type="entry name" value="PROTEIN_KINASE_ATP"/>
    <property type="match status" value="1"/>
</dbReference>
<evidence type="ECO:0008006" key="16">
    <source>
        <dbReference type="Google" id="ProtNLM"/>
    </source>
</evidence>
<keyword evidence="10" id="KW-1133">Transmembrane helix</keyword>
<dbReference type="AlphaFoldDB" id="A0AAU9NGS0"/>
<keyword evidence="5 9" id="KW-0547">Nucleotide-binding</keyword>
<dbReference type="InterPro" id="IPR052059">
    <property type="entry name" value="CR_Ser/Thr_kinase"/>
</dbReference>
<dbReference type="GO" id="GO:0005524">
    <property type="term" value="F:ATP binding"/>
    <property type="evidence" value="ECO:0007669"/>
    <property type="project" value="UniProtKB-UniRule"/>
</dbReference>
<evidence type="ECO:0000256" key="1">
    <source>
        <dbReference type="ARBA" id="ARBA00022527"/>
    </source>
</evidence>
<evidence type="ECO:0000256" key="6">
    <source>
        <dbReference type="ARBA" id="ARBA00022777"/>
    </source>
</evidence>
<organism evidence="14 15">
    <name type="scientific">Lactuca virosa</name>
    <dbReference type="NCBI Taxonomy" id="75947"/>
    <lineage>
        <taxon>Eukaryota</taxon>
        <taxon>Viridiplantae</taxon>
        <taxon>Streptophyta</taxon>
        <taxon>Embryophyta</taxon>
        <taxon>Tracheophyta</taxon>
        <taxon>Spermatophyta</taxon>
        <taxon>Magnoliopsida</taxon>
        <taxon>eudicotyledons</taxon>
        <taxon>Gunneridae</taxon>
        <taxon>Pentapetalae</taxon>
        <taxon>asterids</taxon>
        <taxon>campanulids</taxon>
        <taxon>Asterales</taxon>
        <taxon>Asteraceae</taxon>
        <taxon>Cichorioideae</taxon>
        <taxon>Cichorieae</taxon>
        <taxon>Lactucinae</taxon>
        <taxon>Lactuca</taxon>
    </lineage>
</organism>
<dbReference type="GO" id="GO:0004674">
    <property type="term" value="F:protein serine/threonine kinase activity"/>
    <property type="evidence" value="ECO:0007669"/>
    <property type="project" value="UniProtKB-KW"/>
</dbReference>
<dbReference type="Proteomes" id="UP001157418">
    <property type="component" value="Unassembled WGS sequence"/>
</dbReference>
<dbReference type="PANTHER" id="PTHR47973">
    <property type="entry name" value="CYSTEINE-RICH RECEPTOR-LIKE PROTEIN KINASE 3"/>
    <property type="match status" value="1"/>
</dbReference>
<evidence type="ECO:0000259" key="12">
    <source>
        <dbReference type="PROSITE" id="PS50011"/>
    </source>
</evidence>
<keyword evidence="2" id="KW-0808">Transferase</keyword>
<protein>
    <recommendedName>
        <fullName evidence="16">Cysteine-rich receptor-like protein kinase 2</fullName>
    </recommendedName>
</protein>
<evidence type="ECO:0000256" key="4">
    <source>
        <dbReference type="ARBA" id="ARBA00022737"/>
    </source>
</evidence>
<dbReference type="InterPro" id="IPR002902">
    <property type="entry name" value="GNK2"/>
</dbReference>
<dbReference type="Gene3D" id="1.10.510.10">
    <property type="entry name" value="Transferase(Phosphotransferase) domain 1"/>
    <property type="match status" value="1"/>
</dbReference>
<evidence type="ECO:0000313" key="15">
    <source>
        <dbReference type="Proteomes" id="UP001157418"/>
    </source>
</evidence>
<dbReference type="SUPFAM" id="SSF56112">
    <property type="entry name" value="Protein kinase-like (PK-like)"/>
    <property type="match status" value="1"/>
</dbReference>
<keyword evidence="4" id="KW-0677">Repeat</keyword>
<dbReference type="PROSITE" id="PS51473">
    <property type="entry name" value="GNK2"/>
    <property type="match status" value="2"/>
</dbReference>
<keyword evidence="7 9" id="KW-0067">ATP-binding</keyword>
<dbReference type="Gene3D" id="3.30.200.20">
    <property type="entry name" value="Phosphorylase Kinase, domain 1"/>
    <property type="match status" value="1"/>
</dbReference>
<dbReference type="CDD" id="cd23509">
    <property type="entry name" value="Gnk2-like"/>
    <property type="match status" value="2"/>
</dbReference>
<dbReference type="EMBL" id="CAKMRJ010004445">
    <property type="protein sequence ID" value="CAH1437020.1"/>
    <property type="molecule type" value="Genomic_DNA"/>
</dbReference>
<comment type="caution">
    <text evidence="14">The sequence shown here is derived from an EMBL/GenBank/DDBJ whole genome shotgun (WGS) entry which is preliminary data.</text>
</comment>
<name>A0AAU9NGS0_9ASTR</name>
<feature type="signal peptide" evidence="11">
    <location>
        <begin position="1"/>
        <end position="31"/>
    </location>
</feature>
<dbReference type="InterPro" id="IPR038408">
    <property type="entry name" value="GNK2_sf"/>
</dbReference>
<keyword evidence="1" id="KW-0723">Serine/threonine-protein kinase</keyword>
<feature type="domain" description="Protein kinase" evidence="12">
    <location>
        <begin position="336"/>
        <end position="615"/>
    </location>
</feature>
<keyword evidence="3 11" id="KW-0732">Signal</keyword>
<sequence>MKPVYQQRLSWLPATLLVVVVLINMAEQVTSQPTDINSTIMGYYCSQYKGMNGNYFLSNLNATISSLRQQISVTKFAAARTLFNGESVWGLAWCRGYLSIRDCLVCFDYAVNALKPCGLGNGAHVIYSDCDVRYESNDFYTEANNRAGVVRCDGTPSPQPTEFRKAAEKLLLDLQIAVPRTSDYYALSTRKEDGGNATVYAIAQCNLKVSQSVCLECLQLRSTSLYDCLPTTSAGRAMDNGCFMRYSRTPFFGQNQTTDISSFLGDEGNSNKKRYIIGGVVGGVCLLFLILVFFLWCGRSKKKGRGQRDISTGSTDFLQGPSTYSYNDLKEATDNFSDENKLGGGLFGEVYKGTLKGGDAIAIKKTFMASSTSGKTNFNNELKIISNVHHKHLVRLLGYCTKGPHLFLIHEYMENGSLDQYLYGDKRRILNWKQRFDIIFGTARGLAYLHEQYHVTIIHRYIKTSNILLDNEFQPKIADFGLIRLLPDDKTHVSTKLAGSLNSGYVAPEYAIHGRLSEKVDTYSFGIVVLEIISGKRYMDVIDDQSVTQNLLDHAWNLFEMGTQINLMDEKLDPSEYETEDAMKIIEIALLCTQPTVAARPAMSEVVTLLSEKTLEERERPPVRPTITEDEVKIQLVTTESSASDATASTVHLSGR</sequence>
<dbReference type="PROSITE" id="PS50011">
    <property type="entry name" value="PROTEIN_KINASE_DOM"/>
    <property type="match status" value="1"/>
</dbReference>
<dbReference type="Pfam" id="PF07714">
    <property type="entry name" value="PK_Tyr_Ser-Thr"/>
    <property type="match status" value="1"/>
</dbReference>
<reference evidence="14 15" key="1">
    <citation type="submission" date="2022-01" db="EMBL/GenBank/DDBJ databases">
        <authorList>
            <person name="Xiong W."/>
            <person name="Schranz E."/>
        </authorList>
    </citation>
    <scope>NUCLEOTIDE SEQUENCE [LARGE SCALE GENOMIC DNA]</scope>
</reference>
<proteinExistence type="predicted"/>
<keyword evidence="10" id="KW-0472">Membrane</keyword>
<evidence type="ECO:0000256" key="3">
    <source>
        <dbReference type="ARBA" id="ARBA00022729"/>
    </source>
</evidence>
<feature type="chain" id="PRO_5043751072" description="Cysteine-rich receptor-like protein kinase 2" evidence="11">
    <location>
        <begin position="32"/>
        <end position="656"/>
    </location>
</feature>
<dbReference type="InterPro" id="IPR000719">
    <property type="entry name" value="Prot_kinase_dom"/>
</dbReference>
<evidence type="ECO:0000259" key="13">
    <source>
        <dbReference type="PROSITE" id="PS51473"/>
    </source>
</evidence>
<dbReference type="InterPro" id="IPR011009">
    <property type="entry name" value="Kinase-like_dom_sf"/>
</dbReference>
<feature type="transmembrane region" description="Helical" evidence="10">
    <location>
        <begin position="275"/>
        <end position="298"/>
    </location>
</feature>
<dbReference type="InterPro" id="IPR017441">
    <property type="entry name" value="Protein_kinase_ATP_BS"/>
</dbReference>
<dbReference type="Pfam" id="PF01657">
    <property type="entry name" value="Stress-antifung"/>
    <property type="match status" value="2"/>
</dbReference>
<evidence type="ECO:0000313" key="14">
    <source>
        <dbReference type="EMBL" id="CAH1437020.1"/>
    </source>
</evidence>
<evidence type="ECO:0000256" key="9">
    <source>
        <dbReference type="PROSITE-ProRule" id="PRU10141"/>
    </source>
</evidence>
<evidence type="ECO:0000256" key="7">
    <source>
        <dbReference type="ARBA" id="ARBA00022840"/>
    </source>
</evidence>
<keyword evidence="8" id="KW-0675">Receptor</keyword>
<dbReference type="CDD" id="cd14066">
    <property type="entry name" value="STKc_IRAK"/>
    <property type="match status" value="1"/>
</dbReference>
<evidence type="ECO:0000256" key="11">
    <source>
        <dbReference type="SAM" id="SignalP"/>
    </source>
</evidence>
<feature type="domain" description="Gnk2-homologous" evidence="13">
    <location>
        <begin position="145"/>
        <end position="251"/>
    </location>
</feature>
<gene>
    <name evidence="14" type="ORF">LVIROSA_LOCUS23364</name>
</gene>
<dbReference type="Gene3D" id="3.30.430.20">
    <property type="entry name" value="Gnk2 domain, C-X8-C-X2-C motif"/>
    <property type="match status" value="2"/>
</dbReference>
<evidence type="ECO:0000256" key="10">
    <source>
        <dbReference type="SAM" id="Phobius"/>
    </source>
</evidence>
<keyword evidence="15" id="KW-1185">Reference proteome</keyword>
<evidence type="ECO:0000256" key="8">
    <source>
        <dbReference type="ARBA" id="ARBA00023170"/>
    </source>
</evidence>
<evidence type="ECO:0000256" key="5">
    <source>
        <dbReference type="ARBA" id="ARBA00022741"/>
    </source>
</evidence>
<evidence type="ECO:0000256" key="2">
    <source>
        <dbReference type="ARBA" id="ARBA00022679"/>
    </source>
</evidence>
<dbReference type="FunFam" id="1.10.510.10:FF:000336">
    <property type="entry name" value="Cysteine-rich receptor-like protein kinase 2"/>
    <property type="match status" value="1"/>
</dbReference>
<keyword evidence="6" id="KW-0418">Kinase</keyword>
<dbReference type="InterPro" id="IPR001245">
    <property type="entry name" value="Ser-Thr/Tyr_kinase_cat_dom"/>
</dbReference>